<keyword evidence="3" id="KW-0731">Sigma factor</keyword>
<dbReference type="Proteomes" id="UP001500449">
    <property type="component" value="Unassembled WGS sequence"/>
</dbReference>
<dbReference type="Pfam" id="PF08281">
    <property type="entry name" value="Sigma70_r4_2"/>
    <property type="match status" value="1"/>
</dbReference>
<dbReference type="RefSeq" id="WP_425565863.1">
    <property type="nucleotide sequence ID" value="NZ_BAAAQK010000009.1"/>
</dbReference>
<evidence type="ECO:0000259" key="6">
    <source>
        <dbReference type="Pfam" id="PF08281"/>
    </source>
</evidence>
<comment type="caution">
    <text evidence="7">The sequence shown here is derived from an EMBL/GenBank/DDBJ whole genome shotgun (WGS) entry which is preliminary data.</text>
</comment>
<dbReference type="EMBL" id="BAAAQK010000009">
    <property type="protein sequence ID" value="GAA1851997.1"/>
    <property type="molecule type" value="Genomic_DNA"/>
</dbReference>
<dbReference type="InterPro" id="IPR013324">
    <property type="entry name" value="RNA_pol_sigma_r3/r4-like"/>
</dbReference>
<dbReference type="SUPFAM" id="SSF88659">
    <property type="entry name" value="Sigma3 and sigma4 domains of RNA polymerase sigma factors"/>
    <property type="match status" value="1"/>
</dbReference>
<reference evidence="7 8" key="1">
    <citation type="journal article" date="2019" name="Int. J. Syst. Evol. Microbiol.">
        <title>The Global Catalogue of Microorganisms (GCM) 10K type strain sequencing project: providing services to taxonomists for standard genome sequencing and annotation.</title>
        <authorList>
            <consortium name="The Broad Institute Genomics Platform"/>
            <consortium name="The Broad Institute Genome Sequencing Center for Infectious Disease"/>
            <person name="Wu L."/>
            <person name="Ma J."/>
        </authorList>
    </citation>
    <scope>NUCLEOTIDE SEQUENCE [LARGE SCALE GENOMIC DNA]</scope>
    <source>
        <strain evidence="7 8">JCM 16009</strain>
    </source>
</reference>
<dbReference type="PANTHER" id="PTHR43133">
    <property type="entry name" value="RNA POLYMERASE ECF-TYPE SIGMA FACTO"/>
    <property type="match status" value="1"/>
</dbReference>
<dbReference type="CDD" id="cd06171">
    <property type="entry name" value="Sigma70_r4"/>
    <property type="match status" value="1"/>
</dbReference>
<sequence length="209" mass="22987">MVTARGCGSNEAVEVSAATGSMSDRDLWNLSADGDQDAFAEMFHRHAQRVWNQAYRLCGSWDQAEDLSAATFLLAWRRRGAVALVNDSALPWLLAVVSNLARDEMRGLRRRDKLLRRIPPPTPIDDPAEAVVVRLSDRSEGGDLRRALAALPEAQRRAVELCLVAELSTADAAAALGISEATIRSNLSRGRARLRDALTTLRARQEKTR</sequence>
<dbReference type="NCBIfam" id="TIGR02937">
    <property type="entry name" value="sigma70-ECF"/>
    <property type="match status" value="1"/>
</dbReference>
<dbReference type="InterPro" id="IPR039425">
    <property type="entry name" value="RNA_pol_sigma-70-like"/>
</dbReference>
<evidence type="ECO:0000256" key="3">
    <source>
        <dbReference type="ARBA" id="ARBA00023082"/>
    </source>
</evidence>
<protein>
    <submittedName>
        <fullName evidence="7">RNA polymerase sigma factor</fullName>
    </submittedName>
</protein>
<feature type="domain" description="RNA polymerase sigma-70 region 2" evidence="5">
    <location>
        <begin position="42"/>
        <end position="110"/>
    </location>
</feature>
<evidence type="ECO:0000313" key="7">
    <source>
        <dbReference type="EMBL" id="GAA1851997.1"/>
    </source>
</evidence>
<dbReference type="Gene3D" id="1.10.1740.10">
    <property type="match status" value="1"/>
</dbReference>
<organism evidence="7 8">
    <name type="scientific">Pseudonocardia ailaonensis</name>
    <dbReference type="NCBI Taxonomy" id="367279"/>
    <lineage>
        <taxon>Bacteria</taxon>
        <taxon>Bacillati</taxon>
        <taxon>Actinomycetota</taxon>
        <taxon>Actinomycetes</taxon>
        <taxon>Pseudonocardiales</taxon>
        <taxon>Pseudonocardiaceae</taxon>
        <taxon>Pseudonocardia</taxon>
    </lineage>
</organism>
<keyword evidence="4" id="KW-0804">Transcription</keyword>
<evidence type="ECO:0000256" key="4">
    <source>
        <dbReference type="ARBA" id="ARBA00023163"/>
    </source>
</evidence>
<evidence type="ECO:0000256" key="1">
    <source>
        <dbReference type="ARBA" id="ARBA00010641"/>
    </source>
</evidence>
<proteinExistence type="inferred from homology"/>
<dbReference type="InterPro" id="IPR013325">
    <property type="entry name" value="RNA_pol_sigma_r2"/>
</dbReference>
<dbReference type="Gene3D" id="1.10.10.10">
    <property type="entry name" value="Winged helix-like DNA-binding domain superfamily/Winged helix DNA-binding domain"/>
    <property type="match status" value="1"/>
</dbReference>
<evidence type="ECO:0000259" key="5">
    <source>
        <dbReference type="Pfam" id="PF04542"/>
    </source>
</evidence>
<comment type="similarity">
    <text evidence="1">Belongs to the sigma-70 factor family. ECF subfamily.</text>
</comment>
<dbReference type="InterPro" id="IPR007627">
    <property type="entry name" value="RNA_pol_sigma70_r2"/>
</dbReference>
<evidence type="ECO:0000256" key="2">
    <source>
        <dbReference type="ARBA" id="ARBA00023015"/>
    </source>
</evidence>
<dbReference type="InterPro" id="IPR013249">
    <property type="entry name" value="RNA_pol_sigma70_r4_t2"/>
</dbReference>
<keyword evidence="8" id="KW-1185">Reference proteome</keyword>
<gene>
    <name evidence="7" type="ORF">GCM10009836_35030</name>
</gene>
<feature type="domain" description="RNA polymerase sigma factor 70 region 4 type 2" evidence="6">
    <location>
        <begin position="143"/>
        <end position="194"/>
    </location>
</feature>
<keyword evidence="2" id="KW-0805">Transcription regulation</keyword>
<dbReference type="PANTHER" id="PTHR43133:SF25">
    <property type="entry name" value="RNA POLYMERASE SIGMA FACTOR RFAY-RELATED"/>
    <property type="match status" value="1"/>
</dbReference>
<accession>A0ABN2N4A3</accession>
<evidence type="ECO:0000313" key="8">
    <source>
        <dbReference type="Proteomes" id="UP001500449"/>
    </source>
</evidence>
<dbReference type="SUPFAM" id="SSF88946">
    <property type="entry name" value="Sigma2 domain of RNA polymerase sigma factors"/>
    <property type="match status" value="1"/>
</dbReference>
<dbReference type="Pfam" id="PF04542">
    <property type="entry name" value="Sigma70_r2"/>
    <property type="match status" value="1"/>
</dbReference>
<name>A0ABN2N4A3_9PSEU</name>
<dbReference type="InterPro" id="IPR014284">
    <property type="entry name" value="RNA_pol_sigma-70_dom"/>
</dbReference>
<dbReference type="InterPro" id="IPR036388">
    <property type="entry name" value="WH-like_DNA-bd_sf"/>
</dbReference>